<organism evidence="1">
    <name type="scientific">Rhizophora mucronata</name>
    <name type="common">Asiatic mangrove</name>
    <dbReference type="NCBI Taxonomy" id="61149"/>
    <lineage>
        <taxon>Eukaryota</taxon>
        <taxon>Viridiplantae</taxon>
        <taxon>Streptophyta</taxon>
        <taxon>Embryophyta</taxon>
        <taxon>Tracheophyta</taxon>
        <taxon>Spermatophyta</taxon>
        <taxon>Magnoliopsida</taxon>
        <taxon>eudicotyledons</taxon>
        <taxon>Gunneridae</taxon>
        <taxon>Pentapetalae</taxon>
        <taxon>rosids</taxon>
        <taxon>fabids</taxon>
        <taxon>Malpighiales</taxon>
        <taxon>Rhizophoraceae</taxon>
        <taxon>Rhizophora</taxon>
    </lineage>
</organism>
<name>A0A2P2JD08_RHIMU</name>
<dbReference type="EMBL" id="GGEC01010865">
    <property type="protein sequence ID" value="MBW91348.1"/>
    <property type="molecule type" value="Transcribed_RNA"/>
</dbReference>
<evidence type="ECO:0000313" key="1">
    <source>
        <dbReference type="EMBL" id="MBW91348.1"/>
    </source>
</evidence>
<dbReference type="AlphaFoldDB" id="A0A2P2JD08"/>
<protein>
    <submittedName>
        <fullName evidence="1">ATP synthase subunit alphaic</fullName>
    </submittedName>
</protein>
<sequence>MNTSNAVAYLKYGTSIYNLYFPIILFNTFTDNITNLIGSNGYHKYF</sequence>
<reference evidence="1" key="1">
    <citation type="submission" date="2018-02" db="EMBL/GenBank/DDBJ databases">
        <title>Rhizophora mucronata_Transcriptome.</title>
        <authorList>
            <person name="Meera S.P."/>
            <person name="Sreeshan A."/>
            <person name="Augustine A."/>
        </authorList>
    </citation>
    <scope>NUCLEOTIDE SEQUENCE</scope>
    <source>
        <tissue evidence="1">Leaf</tissue>
    </source>
</reference>
<proteinExistence type="predicted"/>
<accession>A0A2P2JD08</accession>